<dbReference type="HOGENOM" id="CLU_100939_1_2_6"/>
<dbReference type="SUPFAM" id="SSF110087">
    <property type="entry name" value="DR1885-like metal-binding protein"/>
    <property type="match status" value="1"/>
</dbReference>
<dbReference type="Gene3D" id="2.60.40.1890">
    <property type="entry name" value="PCu(A)C copper chaperone"/>
    <property type="match status" value="1"/>
</dbReference>
<dbReference type="InterPro" id="IPR058248">
    <property type="entry name" value="Lxx211020-like"/>
</dbReference>
<dbReference type="InterPro" id="IPR036182">
    <property type="entry name" value="PCuAC_sf"/>
</dbReference>
<keyword evidence="3" id="KW-1185">Reference proteome</keyword>
<dbReference type="InterPro" id="IPR007410">
    <property type="entry name" value="LpqE-like"/>
</dbReference>
<dbReference type="AlphaFoldDB" id="C5BP58"/>
<keyword evidence="2" id="KW-0449">Lipoprotein</keyword>
<feature type="signal peptide" evidence="1">
    <location>
        <begin position="1"/>
        <end position="22"/>
    </location>
</feature>
<proteinExistence type="predicted"/>
<feature type="chain" id="PRO_5002946541" evidence="1">
    <location>
        <begin position="23"/>
        <end position="145"/>
    </location>
</feature>
<dbReference type="EMBL" id="CP001614">
    <property type="protein sequence ID" value="ACR10868.1"/>
    <property type="molecule type" value="Genomic_DNA"/>
</dbReference>
<reference evidence="2 3" key="1">
    <citation type="journal article" date="2009" name="PLoS ONE">
        <title>The complete genome of Teredinibacter turnerae T7901: an intracellular endosymbiont of marine wood-boring bivalves (shipworms).</title>
        <authorList>
            <person name="Yang J.C."/>
            <person name="Madupu R."/>
            <person name="Durkin A.S."/>
            <person name="Ekborg N.A."/>
            <person name="Pedamallu C.S."/>
            <person name="Hostetler J.B."/>
            <person name="Radune D."/>
            <person name="Toms B.S."/>
            <person name="Henrissat B."/>
            <person name="Coutinho P.M."/>
            <person name="Schwarz S."/>
            <person name="Field L."/>
            <person name="Trindade-Silva A.E."/>
            <person name="Soares C.A.G."/>
            <person name="Elshahawi S."/>
            <person name="Hanora A."/>
            <person name="Schmidt E.W."/>
            <person name="Haygood M.G."/>
            <person name="Posfai J."/>
            <person name="Benner J."/>
            <person name="Madinger C."/>
            <person name="Nove J."/>
            <person name="Anton B."/>
            <person name="Chaudhary K."/>
            <person name="Foster J."/>
            <person name="Holman A."/>
            <person name="Kumar S."/>
            <person name="Lessard P.A."/>
            <person name="Luyten Y.A."/>
            <person name="Slatko B."/>
            <person name="Wood N."/>
            <person name="Wu B."/>
            <person name="Teplitski M."/>
            <person name="Mougous J.D."/>
            <person name="Ward N."/>
            <person name="Eisen J.A."/>
            <person name="Badger J.H."/>
            <person name="Distel D.L."/>
        </authorList>
    </citation>
    <scope>NUCLEOTIDE SEQUENCE [LARGE SCALE GENOMIC DNA]</scope>
    <source>
        <strain evidence="3">ATCC 39867 / T7901</strain>
    </source>
</reference>
<organism evidence="2 3">
    <name type="scientific">Teredinibacter turnerae (strain ATCC 39867 / T7901)</name>
    <dbReference type="NCBI Taxonomy" id="377629"/>
    <lineage>
        <taxon>Bacteria</taxon>
        <taxon>Pseudomonadati</taxon>
        <taxon>Pseudomonadota</taxon>
        <taxon>Gammaproteobacteria</taxon>
        <taxon>Cellvibrionales</taxon>
        <taxon>Cellvibrionaceae</taxon>
        <taxon>Teredinibacter</taxon>
    </lineage>
</organism>
<accession>C5BP58</accession>
<dbReference type="KEGG" id="ttu:TERTU_3075"/>
<evidence type="ECO:0000313" key="3">
    <source>
        <dbReference type="Proteomes" id="UP000009080"/>
    </source>
</evidence>
<protein>
    <submittedName>
        <fullName evidence="2">Lipoprotein</fullName>
    </submittedName>
</protein>
<name>C5BP58_TERTT</name>
<dbReference type="STRING" id="377629.TERTU_3075"/>
<keyword evidence="1" id="KW-0732">Signal</keyword>
<dbReference type="Proteomes" id="UP000009080">
    <property type="component" value="Chromosome"/>
</dbReference>
<dbReference type="RefSeq" id="WP_015816980.1">
    <property type="nucleotide sequence ID" value="NC_012997.1"/>
</dbReference>
<sequence length="145" mass="16199">MRLLTGPIVWLLLWLLPGCEQTTPPDPVTVDAAVMPQLPPGQKTAVVYMTLKNNSSAMVTLNYLHSDLSDHIEVHRNIYENGLMKMRPVQHLRLDPHAALAFQPGGYHLMLFDVEDAPPVGQTFDLVLEFEGGLKVTTEVTVKER</sequence>
<gene>
    <name evidence="2" type="ordered locus">TERTU_3075</name>
</gene>
<dbReference type="eggNOG" id="COG2847">
    <property type="taxonomic scope" value="Bacteria"/>
</dbReference>
<evidence type="ECO:0000313" key="2">
    <source>
        <dbReference type="EMBL" id="ACR10868.1"/>
    </source>
</evidence>
<dbReference type="PANTHER" id="PTHR36302:SF1">
    <property type="entry name" value="COPPER CHAPERONE PCU(A)C"/>
    <property type="match status" value="1"/>
</dbReference>
<evidence type="ECO:0000256" key="1">
    <source>
        <dbReference type="SAM" id="SignalP"/>
    </source>
</evidence>
<dbReference type="OrthoDB" id="9796962at2"/>
<dbReference type="Pfam" id="PF04314">
    <property type="entry name" value="PCuAC"/>
    <property type="match status" value="1"/>
</dbReference>
<dbReference type="PANTHER" id="PTHR36302">
    <property type="entry name" value="BLR7088 PROTEIN"/>
    <property type="match status" value="1"/>
</dbReference>